<comment type="similarity">
    <text evidence="7">Belongs to the binding-protein-dependent transport system permease family.</text>
</comment>
<keyword evidence="4 7" id="KW-0812">Transmembrane</keyword>
<dbReference type="PROSITE" id="PS50928">
    <property type="entry name" value="ABC_TM1"/>
    <property type="match status" value="1"/>
</dbReference>
<feature type="transmembrane region" description="Helical" evidence="7">
    <location>
        <begin position="32"/>
        <end position="53"/>
    </location>
</feature>
<dbReference type="Gene3D" id="1.10.3720.10">
    <property type="entry name" value="MetI-like"/>
    <property type="match status" value="1"/>
</dbReference>
<comment type="caution">
    <text evidence="10">The sequence shown here is derived from an EMBL/GenBank/DDBJ whole genome shotgun (WGS) entry which is preliminary data.</text>
</comment>
<dbReference type="EMBL" id="WJHE01000099">
    <property type="protein sequence ID" value="MST31575.1"/>
    <property type="molecule type" value="Genomic_DNA"/>
</dbReference>
<accession>A0ABW9QP40</accession>
<feature type="transmembrane region" description="Helical" evidence="7">
    <location>
        <begin position="207"/>
        <end position="230"/>
    </location>
</feature>
<proteinExistence type="inferred from homology"/>
<reference evidence="10 11" key="1">
    <citation type="submission" date="2019-11" db="EMBL/GenBank/DDBJ databases">
        <title>Acidiferrimicrobium australis gen. nov., sp. nov., an acidophilic and obligately heterotrophic, member of the Actinobacteria that catalyses dissimilatory oxido- reduction of iron isolated from metal-rich acidic water in Chile.</title>
        <authorList>
            <person name="Gonzalez D."/>
            <person name="Huber K."/>
            <person name="Hedrich S."/>
            <person name="Rojas-Villalobos C."/>
            <person name="Quatrini R."/>
            <person name="Dinamarca M.A."/>
            <person name="Schwarz A."/>
            <person name="Canales C."/>
            <person name="Nancucheo I."/>
        </authorList>
    </citation>
    <scope>NUCLEOTIDE SEQUENCE [LARGE SCALE GENOMIC DNA]</scope>
    <source>
        <strain evidence="10 11">USS-CCA1</strain>
    </source>
</reference>
<evidence type="ECO:0000256" key="5">
    <source>
        <dbReference type="ARBA" id="ARBA00022989"/>
    </source>
</evidence>
<keyword evidence="3" id="KW-1003">Cell membrane</keyword>
<protein>
    <submittedName>
        <fullName evidence="10">ABC transporter permease subunit</fullName>
    </submittedName>
</protein>
<evidence type="ECO:0000259" key="9">
    <source>
        <dbReference type="PROSITE" id="PS50928"/>
    </source>
</evidence>
<keyword evidence="5 7" id="KW-1133">Transmembrane helix</keyword>
<evidence type="ECO:0000313" key="11">
    <source>
        <dbReference type="Proteomes" id="UP000437736"/>
    </source>
</evidence>
<comment type="subcellular location">
    <subcellularLocation>
        <location evidence="1 7">Cell membrane</location>
        <topology evidence="1 7">Multi-pass membrane protein</topology>
    </subcellularLocation>
</comment>
<evidence type="ECO:0000256" key="8">
    <source>
        <dbReference type="SAM" id="MobiDB-lite"/>
    </source>
</evidence>
<evidence type="ECO:0000256" key="6">
    <source>
        <dbReference type="ARBA" id="ARBA00023136"/>
    </source>
</evidence>
<dbReference type="PANTHER" id="PTHR32243:SF18">
    <property type="entry name" value="INNER MEMBRANE ABC TRANSPORTER PERMEASE PROTEIN YCJP"/>
    <property type="match status" value="1"/>
</dbReference>
<organism evidence="10 11">
    <name type="scientific">Acidiferrimicrobium australe</name>
    <dbReference type="NCBI Taxonomy" id="2664430"/>
    <lineage>
        <taxon>Bacteria</taxon>
        <taxon>Bacillati</taxon>
        <taxon>Actinomycetota</taxon>
        <taxon>Acidimicrobiia</taxon>
        <taxon>Acidimicrobiales</taxon>
        <taxon>Acidimicrobiaceae</taxon>
        <taxon>Acidiferrimicrobium</taxon>
    </lineage>
</organism>
<sequence length="301" mass="32447">MAVLTQERPGTTAAAPARRRSRRRGRSAPPGPWTWVAVAVVVLFVVLPILWMLDSSFKGPGSIGTTDILPHPLSTYNYVTAFGGNGSGDTSGRYILNSVIVAVCTTGLVLILGTLAGYALGRLPMRGKLLLLTVLLMISVFPAIAVIAPLFLIMKSINWLNSYQALILPYTAFNLPFAIWILRNYLMGIPREMEETGRIDGASPLRTLWSIILPQALPGLFTAGIFTFTACWTEFLMALSFNTDNNMRTIPVGLAQFGGQYSVPYGLYFATSCVAAIPIAVLVLVFRKSVVSGLTSGAVKG</sequence>
<dbReference type="InterPro" id="IPR000515">
    <property type="entry name" value="MetI-like"/>
</dbReference>
<evidence type="ECO:0000313" key="10">
    <source>
        <dbReference type="EMBL" id="MST31575.1"/>
    </source>
</evidence>
<keyword evidence="11" id="KW-1185">Reference proteome</keyword>
<feature type="transmembrane region" description="Helical" evidence="7">
    <location>
        <begin position="166"/>
        <end position="186"/>
    </location>
</feature>
<name>A0ABW9QP40_9ACTN</name>
<feature type="domain" description="ABC transmembrane type-1" evidence="9">
    <location>
        <begin position="95"/>
        <end position="286"/>
    </location>
</feature>
<dbReference type="CDD" id="cd06261">
    <property type="entry name" value="TM_PBP2"/>
    <property type="match status" value="1"/>
</dbReference>
<evidence type="ECO:0000256" key="4">
    <source>
        <dbReference type="ARBA" id="ARBA00022692"/>
    </source>
</evidence>
<feature type="transmembrane region" description="Helical" evidence="7">
    <location>
        <begin position="94"/>
        <end position="117"/>
    </location>
</feature>
<dbReference type="PANTHER" id="PTHR32243">
    <property type="entry name" value="MALTOSE TRANSPORT SYSTEM PERMEASE-RELATED"/>
    <property type="match status" value="1"/>
</dbReference>
<keyword evidence="6 7" id="KW-0472">Membrane</keyword>
<feature type="transmembrane region" description="Helical" evidence="7">
    <location>
        <begin position="129"/>
        <end position="154"/>
    </location>
</feature>
<gene>
    <name evidence="10" type="ORF">GHK86_02365</name>
</gene>
<dbReference type="InterPro" id="IPR035906">
    <property type="entry name" value="MetI-like_sf"/>
</dbReference>
<keyword evidence="2 7" id="KW-0813">Transport</keyword>
<evidence type="ECO:0000256" key="3">
    <source>
        <dbReference type="ARBA" id="ARBA00022475"/>
    </source>
</evidence>
<evidence type="ECO:0000256" key="7">
    <source>
        <dbReference type="RuleBase" id="RU363032"/>
    </source>
</evidence>
<dbReference type="Pfam" id="PF00528">
    <property type="entry name" value="BPD_transp_1"/>
    <property type="match status" value="1"/>
</dbReference>
<feature type="region of interest" description="Disordered" evidence="8">
    <location>
        <begin position="1"/>
        <end position="29"/>
    </location>
</feature>
<evidence type="ECO:0000256" key="2">
    <source>
        <dbReference type="ARBA" id="ARBA00022448"/>
    </source>
</evidence>
<feature type="transmembrane region" description="Helical" evidence="7">
    <location>
        <begin position="265"/>
        <end position="286"/>
    </location>
</feature>
<dbReference type="InterPro" id="IPR050901">
    <property type="entry name" value="BP-dep_ABC_trans_perm"/>
</dbReference>
<evidence type="ECO:0000256" key="1">
    <source>
        <dbReference type="ARBA" id="ARBA00004651"/>
    </source>
</evidence>
<feature type="compositionally biased region" description="Basic residues" evidence="8">
    <location>
        <begin position="17"/>
        <end position="26"/>
    </location>
</feature>
<dbReference type="SUPFAM" id="SSF161098">
    <property type="entry name" value="MetI-like"/>
    <property type="match status" value="1"/>
</dbReference>
<dbReference type="Proteomes" id="UP000437736">
    <property type="component" value="Unassembled WGS sequence"/>
</dbReference>